<protein>
    <submittedName>
        <fullName evidence="1">Uncharacterized protein</fullName>
    </submittedName>
</protein>
<proteinExistence type="predicted"/>
<organism evidence="1">
    <name type="scientific">Arundo donax</name>
    <name type="common">Giant reed</name>
    <name type="synonym">Donax arundinaceus</name>
    <dbReference type="NCBI Taxonomy" id="35708"/>
    <lineage>
        <taxon>Eukaryota</taxon>
        <taxon>Viridiplantae</taxon>
        <taxon>Streptophyta</taxon>
        <taxon>Embryophyta</taxon>
        <taxon>Tracheophyta</taxon>
        <taxon>Spermatophyta</taxon>
        <taxon>Magnoliopsida</taxon>
        <taxon>Liliopsida</taxon>
        <taxon>Poales</taxon>
        <taxon>Poaceae</taxon>
        <taxon>PACMAD clade</taxon>
        <taxon>Arundinoideae</taxon>
        <taxon>Arundineae</taxon>
        <taxon>Arundo</taxon>
    </lineage>
</organism>
<name>A0A0A9HJI7_ARUDO</name>
<dbReference type="EMBL" id="GBRH01160561">
    <property type="protein sequence ID" value="JAE37335.1"/>
    <property type="molecule type" value="Transcribed_RNA"/>
</dbReference>
<reference evidence="1" key="2">
    <citation type="journal article" date="2015" name="Data Brief">
        <title>Shoot transcriptome of the giant reed, Arundo donax.</title>
        <authorList>
            <person name="Barrero R.A."/>
            <person name="Guerrero F.D."/>
            <person name="Moolhuijzen P."/>
            <person name="Goolsby J.A."/>
            <person name="Tidwell J."/>
            <person name="Bellgard S.E."/>
            <person name="Bellgard M.I."/>
        </authorList>
    </citation>
    <scope>NUCLEOTIDE SEQUENCE</scope>
    <source>
        <tissue evidence="1">Shoot tissue taken approximately 20 cm above the soil surface</tissue>
    </source>
</reference>
<sequence length="42" mass="5146">MIIFWFCSISGSVTLWQLRFIDTFKTFLEEIHTVFLLVFFIR</sequence>
<evidence type="ECO:0000313" key="1">
    <source>
        <dbReference type="EMBL" id="JAE37335.1"/>
    </source>
</evidence>
<accession>A0A0A9HJI7</accession>
<reference evidence="1" key="1">
    <citation type="submission" date="2014-09" db="EMBL/GenBank/DDBJ databases">
        <authorList>
            <person name="Magalhaes I.L.F."/>
            <person name="Oliveira U."/>
            <person name="Santos F.R."/>
            <person name="Vidigal T.H.D.A."/>
            <person name="Brescovit A.D."/>
            <person name="Santos A.J."/>
        </authorList>
    </citation>
    <scope>NUCLEOTIDE SEQUENCE</scope>
    <source>
        <tissue evidence="1">Shoot tissue taken approximately 20 cm above the soil surface</tissue>
    </source>
</reference>
<dbReference type="AlphaFoldDB" id="A0A0A9HJI7"/>